<dbReference type="AlphaFoldDB" id="A0A165QMC6"/>
<reference evidence="3 4" key="1">
    <citation type="journal article" date="2016" name="Mol. Biol. Evol.">
        <title>Comparative Genomics of Early-Diverging Mushroom-Forming Fungi Provides Insights into the Origins of Lignocellulose Decay Capabilities.</title>
        <authorList>
            <person name="Nagy L.G."/>
            <person name="Riley R."/>
            <person name="Tritt A."/>
            <person name="Adam C."/>
            <person name="Daum C."/>
            <person name="Floudas D."/>
            <person name="Sun H."/>
            <person name="Yadav J.S."/>
            <person name="Pangilinan J."/>
            <person name="Larsson K.H."/>
            <person name="Matsuura K."/>
            <person name="Barry K."/>
            <person name="Labutti K."/>
            <person name="Kuo R."/>
            <person name="Ohm R.A."/>
            <person name="Bhattacharya S.S."/>
            <person name="Shirouzu T."/>
            <person name="Yoshinaga Y."/>
            <person name="Martin F.M."/>
            <person name="Grigoriev I.V."/>
            <person name="Hibbett D.S."/>
        </authorList>
    </citation>
    <scope>NUCLEOTIDE SEQUENCE [LARGE SCALE GENOMIC DNA]</scope>
    <source>
        <strain evidence="3 4">L-15889</strain>
    </source>
</reference>
<evidence type="ECO:0000256" key="2">
    <source>
        <dbReference type="SAM" id="SignalP"/>
    </source>
</evidence>
<evidence type="ECO:0000313" key="3">
    <source>
        <dbReference type="EMBL" id="KZT69668.1"/>
    </source>
</evidence>
<organism evidence="3 4">
    <name type="scientific">Daedalea quercina L-15889</name>
    <dbReference type="NCBI Taxonomy" id="1314783"/>
    <lineage>
        <taxon>Eukaryota</taxon>
        <taxon>Fungi</taxon>
        <taxon>Dikarya</taxon>
        <taxon>Basidiomycota</taxon>
        <taxon>Agaricomycotina</taxon>
        <taxon>Agaricomycetes</taxon>
        <taxon>Polyporales</taxon>
        <taxon>Fomitopsis</taxon>
    </lineage>
</organism>
<feature type="chain" id="PRO_5007865190" evidence="2">
    <location>
        <begin position="17"/>
        <end position="345"/>
    </location>
</feature>
<gene>
    <name evidence="3" type="ORF">DAEQUDRAFT_765257</name>
</gene>
<name>A0A165QMC6_9APHY</name>
<accession>A0A165QMC6</accession>
<protein>
    <submittedName>
        <fullName evidence="3">Uncharacterized protein</fullName>
    </submittedName>
</protein>
<dbReference type="EMBL" id="KV429056">
    <property type="protein sequence ID" value="KZT69668.1"/>
    <property type="molecule type" value="Genomic_DNA"/>
</dbReference>
<sequence length="345" mass="34277">MFSYRIFLSAAVVVLAVTSIPVRRDVDDSLVPEFGVTAGIPDPAGSASCINNSTGVLIPCACPMSRDSFIAELNKNVAAGMVVNNPSVAVSFPEDDSVTSQLTRLQACLVTLQNFNGSGVGCPVAATDWVALQEEIESDGSTSASSAASPSSSASSPTSSASSPTSSASSLTSSASSSASSTSLSATVASSSNTNSTATATGAVAIAVSSNASVTATSTSTAASATATGNGTIDASLVPDFGITADTDPTGTGDCTGANGVEIPCICPPDRDEFIGNLTLNVQAGKVINNPSVAVSFPLDNSTQSQLTRLGACLVTLQNQRGTGVGCPAAATTWVALQKSLQAQL</sequence>
<evidence type="ECO:0000256" key="1">
    <source>
        <dbReference type="SAM" id="MobiDB-lite"/>
    </source>
</evidence>
<feature type="signal peptide" evidence="2">
    <location>
        <begin position="1"/>
        <end position="16"/>
    </location>
</feature>
<feature type="region of interest" description="Disordered" evidence="1">
    <location>
        <begin position="137"/>
        <end position="178"/>
    </location>
</feature>
<dbReference type="Proteomes" id="UP000076727">
    <property type="component" value="Unassembled WGS sequence"/>
</dbReference>
<feature type="compositionally biased region" description="Low complexity" evidence="1">
    <location>
        <begin position="140"/>
        <end position="178"/>
    </location>
</feature>
<evidence type="ECO:0000313" key="4">
    <source>
        <dbReference type="Proteomes" id="UP000076727"/>
    </source>
</evidence>
<proteinExistence type="predicted"/>
<dbReference type="OrthoDB" id="2140240at2759"/>
<keyword evidence="4" id="KW-1185">Reference proteome</keyword>
<keyword evidence="2" id="KW-0732">Signal</keyword>